<name>A0ABD3P1J0_9STRA</name>
<sequence>MLNGHHFTGGIEAGHLVQQPSFDMDNDYGFFEMDDLEEMTGTPRETMACEENDRSVVDESSQILTPSIVEQLPLDVHNWECLFSTTIDGPSFGTFMRNVRGHTRTIAVAKTEDGQIYGAYATDPWSGRGRVAARGGDTSFLFGVSQGSAKKGQMSPLAHPSSQASLGSFIPGLDMNLMSTSPTSAIDFNMANLSVSPKRAGASIDIVKSTSTTCGFKQVCQLGNKFIGMSDGEASFTVESSFTRVSTQSTSKDRKEFDIVEFEVYGLNEG</sequence>
<evidence type="ECO:0000259" key="5">
    <source>
        <dbReference type="PROSITE" id="PS51886"/>
    </source>
</evidence>
<dbReference type="GO" id="GO:0005739">
    <property type="term" value="C:mitochondrion"/>
    <property type="evidence" value="ECO:0007669"/>
    <property type="project" value="UniProtKB-SubCell"/>
</dbReference>
<dbReference type="PANTHER" id="PTHR23354:SF62">
    <property type="entry name" value="MUSTARD, ISOFORM V"/>
    <property type="match status" value="1"/>
</dbReference>
<comment type="subcellular location">
    <subcellularLocation>
        <location evidence="1">Mitochondrion</location>
    </subcellularLocation>
</comment>
<evidence type="ECO:0000256" key="3">
    <source>
        <dbReference type="ARBA" id="ARBA00023128"/>
    </source>
</evidence>
<evidence type="ECO:0000313" key="7">
    <source>
        <dbReference type="Proteomes" id="UP001530400"/>
    </source>
</evidence>
<keyword evidence="7" id="KW-1185">Reference proteome</keyword>
<dbReference type="EMBL" id="JALLPJ020000849">
    <property type="protein sequence ID" value="KAL3781353.1"/>
    <property type="molecule type" value="Genomic_DNA"/>
</dbReference>
<evidence type="ECO:0000256" key="1">
    <source>
        <dbReference type="ARBA" id="ARBA00004173"/>
    </source>
</evidence>
<dbReference type="Proteomes" id="UP001530400">
    <property type="component" value="Unassembled WGS sequence"/>
</dbReference>
<evidence type="ECO:0000313" key="6">
    <source>
        <dbReference type="EMBL" id="KAL3781353.1"/>
    </source>
</evidence>
<dbReference type="Pfam" id="PF07534">
    <property type="entry name" value="TLD"/>
    <property type="match status" value="1"/>
</dbReference>
<reference evidence="6 7" key="1">
    <citation type="submission" date="2024-10" db="EMBL/GenBank/DDBJ databases">
        <title>Updated reference genomes for cyclostephanoid diatoms.</title>
        <authorList>
            <person name="Roberts W.R."/>
            <person name="Alverson A.J."/>
        </authorList>
    </citation>
    <scope>NUCLEOTIDE SEQUENCE [LARGE SCALE GENOMIC DNA]</scope>
    <source>
        <strain evidence="6 7">AJA010-31</strain>
    </source>
</reference>
<accession>A0ABD3P1J0</accession>
<comment type="similarity">
    <text evidence="2">Belongs to the OXR1 family.</text>
</comment>
<feature type="domain" description="TLDc" evidence="5">
    <location>
        <begin position="54"/>
        <end position="268"/>
    </location>
</feature>
<dbReference type="PROSITE" id="PS51886">
    <property type="entry name" value="TLDC"/>
    <property type="match status" value="1"/>
</dbReference>
<dbReference type="InterPro" id="IPR006571">
    <property type="entry name" value="TLDc_dom"/>
</dbReference>
<organism evidence="6 7">
    <name type="scientific">Cyclotella atomus</name>
    <dbReference type="NCBI Taxonomy" id="382360"/>
    <lineage>
        <taxon>Eukaryota</taxon>
        <taxon>Sar</taxon>
        <taxon>Stramenopiles</taxon>
        <taxon>Ochrophyta</taxon>
        <taxon>Bacillariophyta</taxon>
        <taxon>Coscinodiscophyceae</taxon>
        <taxon>Thalassiosirophycidae</taxon>
        <taxon>Stephanodiscales</taxon>
        <taxon>Stephanodiscaceae</taxon>
        <taxon>Cyclotella</taxon>
    </lineage>
</organism>
<dbReference type="PANTHER" id="PTHR23354">
    <property type="entry name" value="NUCLEOLAR PROTEIN 7/ESTROGEN RECEPTOR COACTIVATOR-RELATED"/>
    <property type="match status" value="1"/>
</dbReference>
<dbReference type="SMART" id="SM00584">
    <property type="entry name" value="TLDc"/>
    <property type="match status" value="1"/>
</dbReference>
<protein>
    <recommendedName>
        <fullName evidence="4">Oxidation resistance protein 1</fullName>
    </recommendedName>
</protein>
<dbReference type="AlphaFoldDB" id="A0ABD3P1J0"/>
<keyword evidence="3" id="KW-0496">Mitochondrion</keyword>
<gene>
    <name evidence="6" type="ORF">ACHAWO_010741</name>
</gene>
<evidence type="ECO:0000256" key="2">
    <source>
        <dbReference type="ARBA" id="ARBA00009540"/>
    </source>
</evidence>
<comment type="caution">
    <text evidence="6">The sequence shown here is derived from an EMBL/GenBank/DDBJ whole genome shotgun (WGS) entry which is preliminary data.</text>
</comment>
<evidence type="ECO:0000256" key="4">
    <source>
        <dbReference type="ARBA" id="ARBA00040604"/>
    </source>
</evidence>
<proteinExistence type="inferred from homology"/>